<name>A0A2T3AB55_9PEZI</name>
<reference evidence="1 2" key="1">
    <citation type="journal article" date="2018" name="Mycol. Prog.">
        <title>Coniella lustricola, a new species from submerged detritus.</title>
        <authorList>
            <person name="Raudabaugh D.B."/>
            <person name="Iturriaga T."/>
            <person name="Carver A."/>
            <person name="Mondo S."/>
            <person name="Pangilinan J."/>
            <person name="Lipzen A."/>
            <person name="He G."/>
            <person name="Amirebrahimi M."/>
            <person name="Grigoriev I.V."/>
            <person name="Miller A.N."/>
        </authorList>
    </citation>
    <scope>NUCLEOTIDE SEQUENCE [LARGE SCALE GENOMIC DNA]</scope>
    <source>
        <strain evidence="1 2">B22-T-1</strain>
    </source>
</reference>
<evidence type="ECO:0000313" key="2">
    <source>
        <dbReference type="Proteomes" id="UP000241462"/>
    </source>
</evidence>
<proteinExistence type="predicted"/>
<dbReference type="Proteomes" id="UP000241462">
    <property type="component" value="Unassembled WGS sequence"/>
</dbReference>
<dbReference type="EMBL" id="KZ678421">
    <property type="protein sequence ID" value="PSR90337.1"/>
    <property type="molecule type" value="Genomic_DNA"/>
</dbReference>
<sequence length="181" mass="20254">MLDFIQVSNISTMYPDFVFEYLNIFVTFPLDNCTKIASPSNLCDIGLLQVNEESGVYLRRGKGLRFKMLACAARMRSGSALLSQLRQPSDRLGPFAVVDMFCLFVGVTFQKHSLTRCIFICKDPRVAQSCYNPELCGPKAANTPHSLDAHQEDRAHIQRRRCGSRINALSQVTTDGSRSLV</sequence>
<evidence type="ECO:0000313" key="1">
    <source>
        <dbReference type="EMBL" id="PSR90337.1"/>
    </source>
</evidence>
<dbReference type="InParanoid" id="A0A2T3AB55"/>
<keyword evidence="2" id="KW-1185">Reference proteome</keyword>
<protein>
    <submittedName>
        <fullName evidence="1">Uncharacterized protein</fullName>
    </submittedName>
</protein>
<organism evidence="1 2">
    <name type="scientific">Coniella lustricola</name>
    <dbReference type="NCBI Taxonomy" id="2025994"/>
    <lineage>
        <taxon>Eukaryota</taxon>
        <taxon>Fungi</taxon>
        <taxon>Dikarya</taxon>
        <taxon>Ascomycota</taxon>
        <taxon>Pezizomycotina</taxon>
        <taxon>Sordariomycetes</taxon>
        <taxon>Sordariomycetidae</taxon>
        <taxon>Diaporthales</taxon>
        <taxon>Schizoparmaceae</taxon>
        <taxon>Coniella</taxon>
    </lineage>
</organism>
<dbReference type="AlphaFoldDB" id="A0A2T3AB55"/>
<accession>A0A2T3AB55</accession>
<gene>
    <name evidence="1" type="ORF">BD289DRAFT_222821</name>
</gene>